<dbReference type="EMBL" id="JBBXMP010000478">
    <property type="protein sequence ID" value="KAL0057618.1"/>
    <property type="molecule type" value="Genomic_DNA"/>
</dbReference>
<comment type="caution">
    <text evidence="1">The sequence shown here is derived from an EMBL/GenBank/DDBJ whole genome shotgun (WGS) entry which is preliminary data.</text>
</comment>
<reference evidence="1 2" key="1">
    <citation type="submission" date="2024-05" db="EMBL/GenBank/DDBJ databases">
        <title>A draft genome resource for the thread blight pathogen Marasmius tenuissimus strain MS-2.</title>
        <authorList>
            <person name="Yulfo-Soto G.E."/>
            <person name="Baruah I.K."/>
            <person name="Amoako-Attah I."/>
            <person name="Bukari Y."/>
            <person name="Meinhardt L.W."/>
            <person name="Bailey B.A."/>
            <person name="Cohen S.P."/>
        </authorList>
    </citation>
    <scope>NUCLEOTIDE SEQUENCE [LARGE SCALE GENOMIC DNA]</scope>
    <source>
        <strain evidence="1 2">MS-2</strain>
    </source>
</reference>
<evidence type="ECO:0000313" key="2">
    <source>
        <dbReference type="Proteomes" id="UP001437256"/>
    </source>
</evidence>
<proteinExistence type="predicted"/>
<keyword evidence="2" id="KW-1185">Reference proteome</keyword>
<protein>
    <submittedName>
        <fullName evidence="1">Uncharacterized protein</fullName>
    </submittedName>
</protein>
<gene>
    <name evidence="1" type="ORF">AAF712_015729</name>
</gene>
<evidence type="ECO:0000313" key="1">
    <source>
        <dbReference type="EMBL" id="KAL0057618.1"/>
    </source>
</evidence>
<sequence length="266" mass="30577">MPLQGMFTHMNTFQASLASKIWAIKETYCCARATLLALRGDSPWAFVLHVLKDEDICSFGKRGLKKHKKEEWHRAQELTGVDAGRIDKVLSGGNANIPAMSFNWIWYMLKPKDAQLTEVQEQDGDSFEQIQDSLHSEWCKAQASSRQPCEEIWLVEEEMRCSINFCLYMEGWCMKQIGRQEGLSEALQEGLTVYAAEHTLIEKQHALHWLNAWFKICERAKLILRHLSDAQYDTDLLALPLLEVELDLDEEEERVVVDNDEGENGT</sequence>
<name>A0ABR2ZA07_9AGAR</name>
<dbReference type="Proteomes" id="UP001437256">
    <property type="component" value="Unassembled WGS sequence"/>
</dbReference>
<accession>A0ABR2ZA07</accession>
<organism evidence="1 2">
    <name type="scientific">Marasmius tenuissimus</name>
    <dbReference type="NCBI Taxonomy" id="585030"/>
    <lineage>
        <taxon>Eukaryota</taxon>
        <taxon>Fungi</taxon>
        <taxon>Dikarya</taxon>
        <taxon>Basidiomycota</taxon>
        <taxon>Agaricomycotina</taxon>
        <taxon>Agaricomycetes</taxon>
        <taxon>Agaricomycetidae</taxon>
        <taxon>Agaricales</taxon>
        <taxon>Marasmiineae</taxon>
        <taxon>Marasmiaceae</taxon>
        <taxon>Marasmius</taxon>
    </lineage>
</organism>